<evidence type="ECO:0000256" key="2">
    <source>
        <dbReference type="ARBA" id="ARBA00022692"/>
    </source>
</evidence>
<keyword evidence="4 5" id="KW-0472">Membrane</keyword>
<organism evidence="7">
    <name type="scientific">marine metagenome</name>
    <dbReference type="NCBI Taxonomy" id="408172"/>
    <lineage>
        <taxon>unclassified sequences</taxon>
        <taxon>metagenomes</taxon>
        <taxon>ecological metagenomes</taxon>
    </lineage>
</organism>
<comment type="subcellular location">
    <subcellularLocation>
        <location evidence="1">Membrane</location>
        <topology evidence="1">Multi-pass membrane protein</topology>
    </subcellularLocation>
</comment>
<dbReference type="EMBL" id="UINC01015293">
    <property type="protein sequence ID" value="SVA64505.1"/>
    <property type="molecule type" value="Genomic_DNA"/>
</dbReference>
<feature type="domain" description="NADH:quinone oxidoreductase/Mrp antiporter transmembrane" evidence="6">
    <location>
        <begin position="121"/>
        <end position="249"/>
    </location>
</feature>
<keyword evidence="3 5" id="KW-1133">Transmembrane helix</keyword>
<dbReference type="PANTHER" id="PTHR22773">
    <property type="entry name" value="NADH DEHYDROGENASE"/>
    <property type="match status" value="1"/>
</dbReference>
<feature type="transmembrane region" description="Helical" evidence="5">
    <location>
        <begin position="114"/>
        <end position="137"/>
    </location>
</feature>
<proteinExistence type="predicted"/>
<gene>
    <name evidence="7" type="ORF">METZ01_LOCUS117359</name>
</gene>
<sequence>MPELLLVASIMAIPALYIATENNKSYSICANMTLALSLLLLILFWFYPDEVSFEKNSSVYIIYSHFKLDTFSQLFKIIFVLTALTVSVLSGSYFEEDEPHQAEYYTLLLSSTLGMMLVASATDFLTLFLGIEISAFSSYAMVAFRKQDDKSTEAGAKYFLIGAFSSALTLYGISLLYALTGSITFEGMRSFFTGLNNEVVSGNFDEVIFISSLFILAGLGFKIAVVPFHAWAPDVYQGAPTPVTTLLAAGSKAMGF</sequence>
<feature type="transmembrane region" description="Helical" evidence="5">
    <location>
        <begin position="25"/>
        <end position="47"/>
    </location>
</feature>
<evidence type="ECO:0000256" key="4">
    <source>
        <dbReference type="ARBA" id="ARBA00023136"/>
    </source>
</evidence>
<feature type="non-terminal residue" evidence="7">
    <location>
        <position position="256"/>
    </location>
</feature>
<evidence type="ECO:0000256" key="3">
    <source>
        <dbReference type="ARBA" id="ARBA00022989"/>
    </source>
</evidence>
<accession>A0A381XIC4</accession>
<dbReference type="InterPro" id="IPR001750">
    <property type="entry name" value="ND/Mrp_TM"/>
</dbReference>
<dbReference type="Pfam" id="PF00361">
    <property type="entry name" value="Proton_antipo_M"/>
    <property type="match status" value="1"/>
</dbReference>
<feature type="transmembrane region" description="Helical" evidence="5">
    <location>
        <begin position="74"/>
        <end position="94"/>
    </location>
</feature>
<evidence type="ECO:0000256" key="5">
    <source>
        <dbReference type="SAM" id="Phobius"/>
    </source>
</evidence>
<name>A0A381XIC4_9ZZZZ</name>
<dbReference type="GO" id="GO:0016020">
    <property type="term" value="C:membrane"/>
    <property type="evidence" value="ECO:0007669"/>
    <property type="project" value="UniProtKB-SubCell"/>
</dbReference>
<evidence type="ECO:0000259" key="6">
    <source>
        <dbReference type="Pfam" id="PF00361"/>
    </source>
</evidence>
<reference evidence="7" key="1">
    <citation type="submission" date="2018-05" db="EMBL/GenBank/DDBJ databases">
        <authorList>
            <person name="Lanie J.A."/>
            <person name="Ng W.-L."/>
            <person name="Kazmierczak K.M."/>
            <person name="Andrzejewski T.M."/>
            <person name="Davidsen T.M."/>
            <person name="Wayne K.J."/>
            <person name="Tettelin H."/>
            <person name="Glass J.I."/>
            <person name="Rusch D."/>
            <person name="Podicherti R."/>
            <person name="Tsui H.-C.T."/>
            <person name="Winkler M.E."/>
        </authorList>
    </citation>
    <scope>NUCLEOTIDE SEQUENCE</scope>
</reference>
<protein>
    <recommendedName>
        <fullName evidence="6">NADH:quinone oxidoreductase/Mrp antiporter transmembrane domain-containing protein</fullName>
    </recommendedName>
</protein>
<feature type="transmembrane region" description="Helical" evidence="5">
    <location>
        <begin position="207"/>
        <end position="228"/>
    </location>
</feature>
<feature type="transmembrane region" description="Helical" evidence="5">
    <location>
        <begin position="158"/>
        <end position="179"/>
    </location>
</feature>
<evidence type="ECO:0000313" key="7">
    <source>
        <dbReference type="EMBL" id="SVA64505.1"/>
    </source>
</evidence>
<keyword evidence="2 5" id="KW-0812">Transmembrane</keyword>
<evidence type="ECO:0000256" key="1">
    <source>
        <dbReference type="ARBA" id="ARBA00004141"/>
    </source>
</evidence>
<dbReference type="AlphaFoldDB" id="A0A381XIC4"/>